<reference evidence="1" key="1">
    <citation type="submission" date="2025-08" db="UniProtKB">
        <authorList>
            <consortium name="Ensembl"/>
        </authorList>
    </citation>
    <scope>IDENTIFICATION</scope>
</reference>
<name>A0A3B3SWT5_9TELE</name>
<dbReference type="Proteomes" id="UP000261540">
    <property type="component" value="Unplaced"/>
</dbReference>
<keyword evidence="2" id="KW-1185">Reference proteome</keyword>
<organism evidence="1 2">
    <name type="scientific">Paramormyrops kingsleyae</name>
    <dbReference type="NCBI Taxonomy" id="1676925"/>
    <lineage>
        <taxon>Eukaryota</taxon>
        <taxon>Metazoa</taxon>
        <taxon>Chordata</taxon>
        <taxon>Craniata</taxon>
        <taxon>Vertebrata</taxon>
        <taxon>Euteleostomi</taxon>
        <taxon>Actinopterygii</taxon>
        <taxon>Neopterygii</taxon>
        <taxon>Teleostei</taxon>
        <taxon>Osteoglossocephala</taxon>
        <taxon>Osteoglossomorpha</taxon>
        <taxon>Osteoglossiformes</taxon>
        <taxon>Mormyridae</taxon>
        <taxon>Paramormyrops</taxon>
    </lineage>
</organism>
<protein>
    <submittedName>
        <fullName evidence="1">Uncharacterized protein</fullName>
    </submittedName>
</protein>
<dbReference type="GeneTree" id="ENSGT01150000290339"/>
<sequence length="171" mass="18814">WMALQTRHGLSVGGPQDWGHLTADSRPAFCHLLLQTLARDHPFLGSSLSQLGALGHPPEVRLVPLPPHCLIGVPLPPRCLIQVPLPPRCLIRVPVPPYWLIQVPLPPHCLIRVPVPPYWLIQVPLPPHCLIGVPLPPHLIVLVSKVCPVPILVLLPALRPRSSRNVRGGVW</sequence>
<reference evidence="1" key="2">
    <citation type="submission" date="2025-09" db="UniProtKB">
        <authorList>
            <consortium name="Ensembl"/>
        </authorList>
    </citation>
    <scope>IDENTIFICATION</scope>
</reference>
<dbReference type="Ensembl" id="ENSPKIT00000015502.1">
    <property type="protein sequence ID" value="ENSPKIP00000034586.1"/>
    <property type="gene ID" value="ENSPKIG00000013852.1"/>
</dbReference>
<accession>A0A3B3SWT5</accession>
<evidence type="ECO:0000313" key="1">
    <source>
        <dbReference type="Ensembl" id="ENSPKIP00000034586.1"/>
    </source>
</evidence>
<evidence type="ECO:0000313" key="2">
    <source>
        <dbReference type="Proteomes" id="UP000261540"/>
    </source>
</evidence>
<dbReference type="AlphaFoldDB" id="A0A3B3SWT5"/>
<proteinExistence type="predicted"/>